<dbReference type="GeneID" id="19237912"/>
<feature type="signal peptide" evidence="1">
    <location>
        <begin position="1"/>
        <end position="20"/>
    </location>
</feature>
<proteinExistence type="predicted"/>
<dbReference type="eggNOG" id="ENOG502S0SK">
    <property type="taxonomic scope" value="Eukaryota"/>
</dbReference>
<evidence type="ECO:0000313" key="4">
    <source>
        <dbReference type="Proteomes" id="UP000019373"/>
    </source>
</evidence>
<dbReference type="InterPro" id="IPR056002">
    <property type="entry name" value="DUF7580"/>
</dbReference>
<evidence type="ECO:0000256" key="1">
    <source>
        <dbReference type="SAM" id="SignalP"/>
    </source>
</evidence>
<dbReference type="PANTHER" id="PTHR35186">
    <property type="entry name" value="ANK_REP_REGION DOMAIN-CONTAINING PROTEIN"/>
    <property type="match status" value="1"/>
</dbReference>
<reference evidence="4" key="1">
    <citation type="journal article" date="2014" name="BMC Genomics">
        <title>Genome characteristics reveal the impact of lichenization on lichen-forming fungus Endocarpon pusillum Hedwig (Verrucariales, Ascomycota).</title>
        <authorList>
            <person name="Wang Y.-Y."/>
            <person name="Liu B."/>
            <person name="Zhang X.-Y."/>
            <person name="Zhou Q.-M."/>
            <person name="Zhang T."/>
            <person name="Li H."/>
            <person name="Yu Y.-F."/>
            <person name="Zhang X.-L."/>
            <person name="Hao X.-Y."/>
            <person name="Wang M."/>
            <person name="Wang L."/>
            <person name="Wei J.-C."/>
        </authorList>
    </citation>
    <scope>NUCLEOTIDE SEQUENCE [LARGE SCALE GENOMIC DNA]</scope>
    <source>
        <strain evidence="4">Z07020 / HMAS-L-300199</strain>
    </source>
</reference>
<dbReference type="PANTHER" id="PTHR35186:SF4">
    <property type="entry name" value="PRION-INHIBITION AND PROPAGATION HELO DOMAIN-CONTAINING PROTEIN"/>
    <property type="match status" value="1"/>
</dbReference>
<dbReference type="HOGENOM" id="CLU_026305_2_0_1"/>
<gene>
    <name evidence="3" type="ORF">EPUS_02863</name>
</gene>
<keyword evidence="4" id="KW-1185">Reference proteome</keyword>
<dbReference type="Pfam" id="PF24476">
    <property type="entry name" value="DUF7580"/>
    <property type="match status" value="1"/>
</dbReference>
<accession>U1GL28</accession>
<name>U1GL28_ENDPU</name>
<dbReference type="OrthoDB" id="3565018at2759"/>
<sequence>MSGLEIASVVLAVIPLLVPALDLYKNGLSRTSVFFRRRKHVEKLIHALHLQKTLLTENVRSLLIRVVSDVDDIPEDPQELFELLRNNDDLKERVDAYLGIETNELYKHAVVTCEEVFRNIAAHIEGFLPAGQLSKPGSLSAFVQANEPSAGNSFNLKARFNLTLGRTDVDKSIQELDRSISVLERLSAAVAANRDATEESISRTATKFASTLATTRDNAVRLYSAIASGWTCKFHKFHEVKLSLDRRPPALTRATLKANQSMTKEPVFEVCFRCDRPQDDILWLESKVEMLEDPHLNPSATNVTQKSTKSSSRSKVTVIVTSNAKALPPTSRKVDCLCSSLHYAITANKMLHLYIASQTNIHCDHHQCLSPSAARKFDVCSLQEFLSIQGGHHRRIALRDRMMLALTLAIGLLQLYETPWLYDSWSKETIQFMKTPGGNGESVSAMDIDFTKPLISCKFSSQSYSSAKHPQPKEALLELGVMLLELWHEKTIEDQFPGTLVPADYWGKLRLAWIWLDDTTNPLLPQYRLAVVQCIKCFFGGGFCSPSWNDFEFRKALVKDMVEPLHENCKPWLKSSFTHV</sequence>
<keyword evidence="1" id="KW-0732">Signal</keyword>
<dbReference type="RefSeq" id="XP_007801813.1">
    <property type="nucleotide sequence ID" value="XM_007803622.1"/>
</dbReference>
<evidence type="ECO:0000259" key="2">
    <source>
        <dbReference type="Pfam" id="PF24476"/>
    </source>
</evidence>
<feature type="domain" description="DUF7580" evidence="2">
    <location>
        <begin position="214"/>
        <end position="571"/>
    </location>
</feature>
<dbReference type="AlphaFoldDB" id="U1GL28"/>
<organism evidence="3 4">
    <name type="scientific">Endocarpon pusillum (strain Z07020 / HMAS-L-300199)</name>
    <name type="common">Lichen-forming fungus</name>
    <dbReference type="NCBI Taxonomy" id="1263415"/>
    <lineage>
        <taxon>Eukaryota</taxon>
        <taxon>Fungi</taxon>
        <taxon>Dikarya</taxon>
        <taxon>Ascomycota</taxon>
        <taxon>Pezizomycotina</taxon>
        <taxon>Eurotiomycetes</taxon>
        <taxon>Chaetothyriomycetidae</taxon>
        <taxon>Verrucariales</taxon>
        <taxon>Verrucariaceae</taxon>
        <taxon>Endocarpon</taxon>
    </lineage>
</organism>
<feature type="chain" id="PRO_5004610173" description="DUF7580 domain-containing protein" evidence="1">
    <location>
        <begin position="21"/>
        <end position="580"/>
    </location>
</feature>
<dbReference type="OMA" id="QFSQTRW"/>
<evidence type="ECO:0000313" key="3">
    <source>
        <dbReference type="EMBL" id="ERF72581.1"/>
    </source>
</evidence>
<dbReference type="Proteomes" id="UP000019373">
    <property type="component" value="Unassembled WGS sequence"/>
</dbReference>
<protein>
    <recommendedName>
        <fullName evidence="2">DUF7580 domain-containing protein</fullName>
    </recommendedName>
</protein>
<dbReference type="EMBL" id="KE721082">
    <property type="protein sequence ID" value="ERF72581.1"/>
    <property type="molecule type" value="Genomic_DNA"/>
</dbReference>